<dbReference type="CDD" id="cd12118">
    <property type="entry name" value="ttLC_FACS_AEE21_like"/>
    <property type="match status" value="1"/>
</dbReference>
<dbReference type="InterPro" id="IPR045851">
    <property type="entry name" value="AMP-bd_C_sf"/>
</dbReference>
<dbReference type="UniPathway" id="UPA00372">
    <property type="reaction ID" value="UER00547"/>
</dbReference>
<evidence type="ECO:0000313" key="7">
    <source>
        <dbReference type="EMBL" id="EPS70079.1"/>
    </source>
</evidence>
<comment type="caution">
    <text evidence="7">The sequence shown here is derived from an EMBL/GenBank/DDBJ whole genome shotgun (WGS) entry which is preliminary data.</text>
</comment>
<feature type="domain" description="AMP-dependent synthetase/ligase" evidence="5">
    <location>
        <begin position="20"/>
        <end position="396"/>
    </location>
</feature>
<dbReference type="SUPFAM" id="SSF56801">
    <property type="entry name" value="Acetyl-CoA synthetase-like"/>
    <property type="match status" value="1"/>
</dbReference>
<sequence>MDRLKPSAANLSPLTPLTFLERAATVYTHSPSIIYNTTTYTWPQTHRRCLRLASAISRFSFPPNAVLSVLAPNIPAMYELQFAIPMAGYVINNINTRLDLTTVALILRHAESRALFFDSHLRSLAMGAVSLLPPDFPHPLLIPIHDQDDDESAGSDDLGYEGMLERGDPDFRWVEPKSEWEPMTLNYTSGTTSSPKGVVHSHRSIFVITFDSLLNWSVPTQPVYLWTLPMFHSNGWSYTWGMAAVGGTNVCLRKFNAEIVYDAINRHNVTHMCGAPVVLNMMANYPRLKSPVQILTGGAPPPAPVLLRTESLGFVVSHGYGMTEVAGVVVSCAWKSKWNSFPATEQARLKSRQGVRTLGLAAADVVDPSNGESVPRDGLTMGEIVLRGSCLMLGYLKNPEATAKCMRNGWLFTGDIGVMHRDGYIEIKDRSKDIIISGGENVSSVEVESVLYSNPAVNEAAVVARPDDYWGETPCAFLSLKEGVESRPAENEVIEFCRERLPHYMVPKTVIFMEELPKTATGKVKKFALRGIAHQMGSQSQTPASRM</sequence>
<evidence type="ECO:0000259" key="6">
    <source>
        <dbReference type="Pfam" id="PF13193"/>
    </source>
</evidence>
<evidence type="ECO:0000256" key="2">
    <source>
        <dbReference type="ARBA" id="ARBA00006432"/>
    </source>
</evidence>
<keyword evidence="4" id="KW-0587">Phenylpropanoid metabolism</keyword>
<proteinExistence type="inferred from homology"/>
<protein>
    <submittedName>
        <fullName evidence="7">Uncharacterized protein</fullName>
    </submittedName>
</protein>
<evidence type="ECO:0000256" key="3">
    <source>
        <dbReference type="ARBA" id="ARBA00022598"/>
    </source>
</evidence>
<evidence type="ECO:0000259" key="5">
    <source>
        <dbReference type="Pfam" id="PF00501"/>
    </source>
</evidence>
<dbReference type="InterPro" id="IPR025110">
    <property type="entry name" value="AMP-bd_C"/>
</dbReference>
<dbReference type="NCBIfam" id="NF006020">
    <property type="entry name" value="PRK08162.1"/>
    <property type="match status" value="1"/>
</dbReference>
<dbReference type="PANTHER" id="PTHR43859">
    <property type="entry name" value="ACYL-ACTIVATING ENZYME"/>
    <property type="match status" value="1"/>
</dbReference>
<dbReference type="Gene3D" id="3.30.300.30">
    <property type="match status" value="1"/>
</dbReference>
<dbReference type="Pfam" id="PF13193">
    <property type="entry name" value="AMP-binding_C"/>
    <property type="match status" value="1"/>
</dbReference>
<dbReference type="FunFam" id="3.30.300.30:FF:000008">
    <property type="entry name" value="2,3-dihydroxybenzoate-AMP ligase"/>
    <property type="match status" value="1"/>
</dbReference>
<evidence type="ECO:0000256" key="1">
    <source>
        <dbReference type="ARBA" id="ARBA00004930"/>
    </source>
</evidence>
<gene>
    <name evidence="7" type="ORF">M569_04675</name>
</gene>
<dbReference type="InterPro" id="IPR020845">
    <property type="entry name" value="AMP-binding_CS"/>
</dbReference>
<name>S8CS51_9LAMI</name>
<dbReference type="GO" id="GO:0016874">
    <property type="term" value="F:ligase activity"/>
    <property type="evidence" value="ECO:0007669"/>
    <property type="project" value="UniProtKB-KW"/>
</dbReference>
<dbReference type="Gene3D" id="3.40.50.12780">
    <property type="entry name" value="N-terminal domain of ligase-like"/>
    <property type="match status" value="1"/>
</dbReference>
<dbReference type="AlphaFoldDB" id="S8CS51"/>
<dbReference type="PANTHER" id="PTHR43859:SF63">
    <property type="entry name" value="ACYL-ACTIVATING ENZYME 6-RELATED"/>
    <property type="match status" value="1"/>
</dbReference>
<keyword evidence="3" id="KW-0436">Ligase</keyword>
<evidence type="ECO:0000313" key="8">
    <source>
        <dbReference type="Proteomes" id="UP000015453"/>
    </source>
</evidence>
<accession>S8CS51</accession>
<evidence type="ECO:0000256" key="4">
    <source>
        <dbReference type="ARBA" id="ARBA00023051"/>
    </source>
</evidence>
<comment type="pathway">
    <text evidence="1">Phytoalexin biosynthesis; 3,4',5-trihydroxystilbene biosynthesis; 3,4',5-trihydroxystilbene from trans-4-coumarate: step 1/2.</text>
</comment>
<reference evidence="7 8" key="1">
    <citation type="journal article" date="2013" name="BMC Genomics">
        <title>The miniature genome of a carnivorous plant Genlisea aurea contains a low number of genes and short non-coding sequences.</title>
        <authorList>
            <person name="Leushkin E.V."/>
            <person name="Sutormin R.A."/>
            <person name="Nabieva E.R."/>
            <person name="Penin A.A."/>
            <person name="Kondrashov A.S."/>
            <person name="Logacheva M.D."/>
        </authorList>
    </citation>
    <scope>NUCLEOTIDE SEQUENCE [LARGE SCALE GENOMIC DNA]</scope>
</reference>
<comment type="similarity">
    <text evidence="2">Belongs to the ATP-dependent AMP-binding enzyme family.</text>
</comment>
<dbReference type="PROSITE" id="PS00455">
    <property type="entry name" value="AMP_BINDING"/>
    <property type="match status" value="1"/>
</dbReference>
<dbReference type="InterPro" id="IPR042099">
    <property type="entry name" value="ANL_N_sf"/>
</dbReference>
<dbReference type="GO" id="GO:0009698">
    <property type="term" value="P:phenylpropanoid metabolic process"/>
    <property type="evidence" value="ECO:0007669"/>
    <property type="project" value="UniProtKB-KW"/>
</dbReference>
<keyword evidence="8" id="KW-1185">Reference proteome</keyword>
<dbReference type="EMBL" id="AUSU01001834">
    <property type="protein sequence ID" value="EPS70079.1"/>
    <property type="molecule type" value="Genomic_DNA"/>
</dbReference>
<dbReference type="Proteomes" id="UP000015453">
    <property type="component" value="Unassembled WGS sequence"/>
</dbReference>
<dbReference type="Pfam" id="PF00501">
    <property type="entry name" value="AMP-binding"/>
    <property type="match status" value="1"/>
</dbReference>
<dbReference type="OrthoDB" id="10253115at2759"/>
<organism evidence="7 8">
    <name type="scientific">Genlisea aurea</name>
    <dbReference type="NCBI Taxonomy" id="192259"/>
    <lineage>
        <taxon>Eukaryota</taxon>
        <taxon>Viridiplantae</taxon>
        <taxon>Streptophyta</taxon>
        <taxon>Embryophyta</taxon>
        <taxon>Tracheophyta</taxon>
        <taxon>Spermatophyta</taxon>
        <taxon>Magnoliopsida</taxon>
        <taxon>eudicotyledons</taxon>
        <taxon>Gunneridae</taxon>
        <taxon>Pentapetalae</taxon>
        <taxon>asterids</taxon>
        <taxon>lamiids</taxon>
        <taxon>Lamiales</taxon>
        <taxon>Lentibulariaceae</taxon>
        <taxon>Genlisea</taxon>
    </lineage>
</organism>
<feature type="domain" description="AMP-binding enzyme C-terminal" evidence="6">
    <location>
        <begin position="446"/>
        <end position="523"/>
    </location>
</feature>
<dbReference type="InterPro" id="IPR000873">
    <property type="entry name" value="AMP-dep_synth/lig_dom"/>
</dbReference>